<protein>
    <submittedName>
        <fullName evidence="1">Uncharacterized protein</fullName>
    </submittedName>
</protein>
<dbReference type="EMBL" id="CAACVG010007848">
    <property type="protein sequence ID" value="VEN47344.1"/>
    <property type="molecule type" value="Genomic_DNA"/>
</dbReference>
<organism evidence="1 2">
    <name type="scientific">Callosobruchus maculatus</name>
    <name type="common">Southern cowpea weevil</name>
    <name type="synonym">Pulse bruchid</name>
    <dbReference type="NCBI Taxonomy" id="64391"/>
    <lineage>
        <taxon>Eukaryota</taxon>
        <taxon>Metazoa</taxon>
        <taxon>Ecdysozoa</taxon>
        <taxon>Arthropoda</taxon>
        <taxon>Hexapoda</taxon>
        <taxon>Insecta</taxon>
        <taxon>Pterygota</taxon>
        <taxon>Neoptera</taxon>
        <taxon>Endopterygota</taxon>
        <taxon>Coleoptera</taxon>
        <taxon>Polyphaga</taxon>
        <taxon>Cucujiformia</taxon>
        <taxon>Chrysomeloidea</taxon>
        <taxon>Chrysomelidae</taxon>
        <taxon>Bruchinae</taxon>
        <taxon>Bruchini</taxon>
        <taxon>Callosobruchus</taxon>
    </lineage>
</organism>
<gene>
    <name evidence="1" type="ORF">CALMAC_LOCUS9146</name>
</gene>
<evidence type="ECO:0000313" key="2">
    <source>
        <dbReference type="Proteomes" id="UP000410492"/>
    </source>
</evidence>
<sequence length="9" mass="1177">MYIYSLFQL</sequence>
<keyword evidence="2" id="KW-1185">Reference proteome</keyword>
<reference evidence="1 2" key="1">
    <citation type="submission" date="2019-01" db="EMBL/GenBank/DDBJ databases">
        <authorList>
            <person name="Sayadi A."/>
        </authorList>
    </citation>
    <scope>NUCLEOTIDE SEQUENCE [LARGE SCALE GENOMIC DNA]</scope>
</reference>
<evidence type="ECO:0000313" key="1">
    <source>
        <dbReference type="EMBL" id="VEN47344.1"/>
    </source>
</evidence>
<proteinExistence type="predicted"/>
<dbReference type="Proteomes" id="UP000410492">
    <property type="component" value="Unassembled WGS sequence"/>
</dbReference>
<name>A0A653CJ43_CALMS</name>
<accession>A0A653CJ43</accession>